<protein>
    <submittedName>
        <fullName evidence="1">Uncharacterized protein</fullName>
    </submittedName>
</protein>
<dbReference type="Proteomes" id="UP001159363">
    <property type="component" value="Chromosome 3"/>
</dbReference>
<keyword evidence="2" id="KW-1185">Reference proteome</keyword>
<accession>A0ABQ9HYZ3</accession>
<organism evidence="1 2">
    <name type="scientific">Dryococelus australis</name>
    <dbReference type="NCBI Taxonomy" id="614101"/>
    <lineage>
        <taxon>Eukaryota</taxon>
        <taxon>Metazoa</taxon>
        <taxon>Ecdysozoa</taxon>
        <taxon>Arthropoda</taxon>
        <taxon>Hexapoda</taxon>
        <taxon>Insecta</taxon>
        <taxon>Pterygota</taxon>
        <taxon>Neoptera</taxon>
        <taxon>Polyneoptera</taxon>
        <taxon>Phasmatodea</taxon>
        <taxon>Verophasmatodea</taxon>
        <taxon>Anareolatae</taxon>
        <taxon>Phasmatidae</taxon>
        <taxon>Eurycanthinae</taxon>
        <taxon>Dryococelus</taxon>
    </lineage>
</organism>
<gene>
    <name evidence="1" type="ORF">PR048_009105</name>
</gene>
<sequence>MEHCFLTGKRGYVALMEMSIVKSHHEGKLHRKLVVMRSSSPLNHQEHGAVFIQVLVQPQVLKQHEAHQHPVRCPLERHHAIQHFRGIFRYR</sequence>
<name>A0ABQ9HYZ3_9NEOP</name>
<evidence type="ECO:0000313" key="1">
    <source>
        <dbReference type="EMBL" id="KAJ8889605.1"/>
    </source>
</evidence>
<dbReference type="EMBL" id="JARBHB010000003">
    <property type="protein sequence ID" value="KAJ8889605.1"/>
    <property type="molecule type" value="Genomic_DNA"/>
</dbReference>
<reference evidence="1 2" key="1">
    <citation type="submission" date="2023-02" db="EMBL/GenBank/DDBJ databases">
        <title>LHISI_Scaffold_Assembly.</title>
        <authorList>
            <person name="Stuart O.P."/>
            <person name="Cleave R."/>
            <person name="Magrath M.J.L."/>
            <person name="Mikheyev A.S."/>
        </authorList>
    </citation>
    <scope>NUCLEOTIDE SEQUENCE [LARGE SCALE GENOMIC DNA]</scope>
    <source>
        <strain evidence="1">Daus_M_001</strain>
        <tissue evidence="1">Leg muscle</tissue>
    </source>
</reference>
<evidence type="ECO:0000313" key="2">
    <source>
        <dbReference type="Proteomes" id="UP001159363"/>
    </source>
</evidence>
<proteinExistence type="predicted"/>
<comment type="caution">
    <text evidence="1">The sequence shown here is derived from an EMBL/GenBank/DDBJ whole genome shotgun (WGS) entry which is preliminary data.</text>
</comment>